<dbReference type="PIRSF" id="PIRSF006487">
    <property type="entry name" value="GcvT"/>
    <property type="match status" value="1"/>
</dbReference>
<sequence length="360" mass="38117">MSAPDAVDAPAVPAHRGDPFAEQRAMTRSAAVVDRSDRGVIAVPGDDRLSWLHLLLTQHVSELPADTATETLILDVNGRVLHHAVVAHVGDAVYLDTEPGEVPELLGYLTKMVFWSKVEPRDASAELAVLSVVGPDTPAVLQAAGVPVPERPHGALALPGSAGLVRRMDWPAPDAADLLVPRADLATWWTRLTAAGARPAGTMAFDALRVEALRPRLGVDTDERTIPHEAGWIGSAVHLTKGCYRGQETVARVANLGRPPRRLVLIHLDGGDEHLPAPGDPVLRDGRPVGRVGSVVQHHELGPVALALLKRSVPADAELVAGEGEHASPATIAPESYAPDDDTPRPGRAAQLRTGARRST</sequence>
<dbReference type="InterPro" id="IPR006222">
    <property type="entry name" value="GCVT_N"/>
</dbReference>
<dbReference type="RefSeq" id="WP_252443992.1">
    <property type="nucleotide sequence ID" value="NZ_JAGSOV010000063.1"/>
</dbReference>
<comment type="caution">
    <text evidence="5">The sequence shown here is derived from an EMBL/GenBank/DDBJ whole genome shotgun (WGS) entry which is preliminary data.</text>
</comment>
<dbReference type="InterPro" id="IPR057460">
    <property type="entry name" value="CAF17_C"/>
</dbReference>
<name>A0ABT1A8A0_9PSEU</name>
<dbReference type="InterPro" id="IPR045179">
    <property type="entry name" value="YgfZ/GcvT"/>
</dbReference>
<evidence type="ECO:0000256" key="1">
    <source>
        <dbReference type="ARBA" id="ARBA00022946"/>
    </source>
</evidence>
<feature type="domain" description="GCVT N-terminal" evidence="3">
    <location>
        <begin position="21"/>
        <end position="240"/>
    </location>
</feature>
<dbReference type="SUPFAM" id="SSF101790">
    <property type="entry name" value="Aminomethyltransferase beta-barrel domain"/>
    <property type="match status" value="1"/>
</dbReference>
<dbReference type="InterPro" id="IPR017703">
    <property type="entry name" value="YgfZ/GCV_T_CS"/>
</dbReference>
<reference evidence="5" key="1">
    <citation type="submission" date="2021-04" db="EMBL/GenBank/DDBJ databases">
        <title>Pseudonocardia sp. nov., isolated from sandy soil of mangrove forest.</title>
        <authorList>
            <person name="Zan Z."/>
            <person name="Huang R."/>
            <person name="Liu W."/>
        </authorList>
    </citation>
    <scope>NUCLEOTIDE SEQUENCE</scope>
    <source>
        <strain evidence="5">S2-4</strain>
    </source>
</reference>
<keyword evidence="6" id="KW-1185">Reference proteome</keyword>
<evidence type="ECO:0000259" key="4">
    <source>
        <dbReference type="Pfam" id="PF25455"/>
    </source>
</evidence>
<dbReference type="Pfam" id="PF25455">
    <property type="entry name" value="Beta-barrel_CAF17_C"/>
    <property type="match status" value="1"/>
</dbReference>
<feature type="region of interest" description="Disordered" evidence="2">
    <location>
        <begin position="319"/>
        <end position="360"/>
    </location>
</feature>
<protein>
    <submittedName>
        <fullName evidence="5">Folate-binding protein YgfZ</fullName>
    </submittedName>
</protein>
<evidence type="ECO:0000313" key="5">
    <source>
        <dbReference type="EMBL" id="MCO1659242.1"/>
    </source>
</evidence>
<feature type="domain" description="CAF17 C-terminal" evidence="4">
    <location>
        <begin position="261"/>
        <end position="323"/>
    </location>
</feature>
<dbReference type="Gene3D" id="3.30.1360.120">
    <property type="entry name" value="Probable tRNA modification gtpase trme, domain 1"/>
    <property type="match status" value="1"/>
</dbReference>
<dbReference type="PANTHER" id="PTHR22602:SF0">
    <property type="entry name" value="TRANSFERASE CAF17, MITOCHONDRIAL-RELATED"/>
    <property type="match status" value="1"/>
</dbReference>
<proteinExistence type="predicted"/>
<dbReference type="SUPFAM" id="SSF103025">
    <property type="entry name" value="Folate-binding domain"/>
    <property type="match status" value="1"/>
</dbReference>
<dbReference type="InterPro" id="IPR027266">
    <property type="entry name" value="TrmE/GcvT-like"/>
</dbReference>
<evidence type="ECO:0000256" key="2">
    <source>
        <dbReference type="SAM" id="MobiDB-lite"/>
    </source>
</evidence>
<gene>
    <name evidence="5" type="ORF">KDL28_29640</name>
</gene>
<evidence type="ECO:0000259" key="3">
    <source>
        <dbReference type="Pfam" id="PF01571"/>
    </source>
</evidence>
<accession>A0ABT1A8A0</accession>
<organism evidence="5 6">
    <name type="scientific">Pseudonocardia humida</name>
    <dbReference type="NCBI Taxonomy" id="2800819"/>
    <lineage>
        <taxon>Bacteria</taxon>
        <taxon>Bacillati</taxon>
        <taxon>Actinomycetota</taxon>
        <taxon>Actinomycetes</taxon>
        <taxon>Pseudonocardiales</taxon>
        <taxon>Pseudonocardiaceae</taxon>
        <taxon>Pseudonocardia</taxon>
    </lineage>
</organism>
<dbReference type="NCBIfam" id="TIGR03317">
    <property type="entry name" value="ygfZ_signature"/>
    <property type="match status" value="1"/>
</dbReference>
<dbReference type="Proteomes" id="UP001165283">
    <property type="component" value="Unassembled WGS sequence"/>
</dbReference>
<dbReference type="EMBL" id="JAGSOV010000063">
    <property type="protein sequence ID" value="MCO1659242.1"/>
    <property type="molecule type" value="Genomic_DNA"/>
</dbReference>
<dbReference type="InterPro" id="IPR029043">
    <property type="entry name" value="GcvT/YgfZ_C"/>
</dbReference>
<evidence type="ECO:0000313" key="6">
    <source>
        <dbReference type="Proteomes" id="UP001165283"/>
    </source>
</evidence>
<dbReference type="Pfam" id="PF01571">
    <property type="entry name" value="GCV_T"/>
    <property type="match status" value="1"/>
</dbReference>
<keyword evidence="1" id="KW-0809">Transit peptide</keyword>
<dbReference type="PANTHER" id="PTHR22602">
    <property type="entry name" value="TRANSFERASE CAF17, MITOCHONDRIAL-RELATED"/>
    <property type="match status" value="1"/>
</dbReference>